<dbReference type="AlphaFoldDB" id="A0A0J9X930"/>
<feature type="domain" description="JmjN" evidence="15">
    <location>
        <begin position="38"/>
        <end position="79"/>
    </location>
</feature>
<dbReference type="SMART" id="SM00249">
    <property type="entry name" value="PHD"/>
    <property type="match status" value="1"/>
</dbReference>
<dbReference type="GO" id="GO:0034647">
    <property type="term" value="F:histone H3K4me/H3K4me2/H3K4me3 demethylase activity"/>
    <property type="evidence" value="ECO:0007669"/>
    <property type="project" value="UniProtKB-EC"/>
</dbReference>
<dbReference type="SUPFAM" id="SSF57903">
    <property type="entry name" value="FYVE/PHD zinc finger"/>
    <property type="match status" value="1"/>
</dbReference>
<dbReference type="OrthoDB" id="1678912at2759"/>
<dbReference type="PROSITE" id="PS50016">
    <property type="entry name" value="ZF_PHD_2"/>
    <property type="match status" value="1"/>
</dbReference>
<dbReference type="Gene3D" id="2.60.120.650">
    <property type="entry name" value="Cupin"/>
    <property type="match status" value="2"/>
</dbReference>
<evidence type="ECO:0000259" key="14">
    <source>
        <dbReference type="PROSITE" id="PS51011"/>
    </source>
</evidence>
<comment type="catalytic activity">
    <reaction evidence="10">
        <text>N(6),N(6),N(6)-trimethyl-L-lysyl(4)-[histone H3] + 3 2-oxoglutarate + 3 O2 = L-lysyl(4)-[histone H3] + 3 formaldehyde + 3 succinate + 3 CO2</text>
        <dbReference type="Rhea" id="RHEA:60208"/>
        <dbReference type="Rhea" id="RHEA-COMP:15537"/>
        <dbReference type="Rhea" id="RHEA-COMP:15547"/>
        <dbReference type="ChEBI" id="CHEBI:15379"/>
        <dbReference type="ChEBI" id="CHEBI:16526"/>
        <dbReference type="ChEBI" id="CHEBI:16810"/>
        <dbReference type="ChEBI" id="CHEBI:16842"/>
        <dbReference type="ChEBI" id="CHEBI:29969"/>
        <dbReference type="ChEBI" id="CHEBI:30031"/>
        <dbReference type="ChEBI" id="CHEBI:61961"/>
        <dbReference type="EC" id="1.14.11.67"/>
    </reaction>
</comment>
<comment type="similarity">
    <text evidence="2">Belongs to the JARID1 histone demethylase family.</text>
</comment>
<dbReference type="EMBL" id="CCBN010000005">
    <property type="protein sequence ID" value="CDO53687.1"/>
    <property type="molecule type" value="Genomic_DNA"/>
</dbReference>
<dbReference type="GO" id="GO:0003677">
    <property type="term" value="F:DNA binding"/>
    <property type="evidence" value="ECO:0007669"/>
    <property type="project" value="InterPro"/>
</dbReference>
<evidence type="ECO:0000256" key="10">
    <source>
        <dbReference type="ARBA" id="ARBA00048734"/>
    </source>
</evidence>
<dbReference type="InterPro" id="IPR003349">
    <property type="entry name" value="JmjN"/>
</dbReference>
<keyword evidence="5 11" id="KW-0863">Zinc-finger</keyword>
<evidence type="ECO:0000259" key="13">
    <source>
        <dbReference type="PROSITE" id="PS50016"/>
    </source>
</evidence>
<dbReference type="SMART" id="SM00501">
    <property type="entry name" value="BRIGHT"/>
    <property type="match status" value="1"/>
</dbReference>
<keyword evidence="4" id="KW-0479">Metal-binding</keyword>
<proteinExistence type="inferred from homology"/>
<dbReference type="PROSITE" id="PS01359">
    <property type="entry name" value="ZF_PHD_1"/>
    <property type="match status" value="1"/>
</dbReference>
<dbReference type="PANTHER" id="PTHR10694:SF33">
    <property type="entry name" value="LYSINE-SPECIFIC DEMETHYLASE 5"/>
    <property type="match status" value="1"/>
</dbReference>
<dbReference type="PANTHER" id="PTHR10694">
    <property type="entry name" value="LYSINE-SPECIFIC DEMETHYLASE"/>
    <property type="match status" value="1"/>
</dbReference>
<protein>
    <recommendedName>
        <fullName evidence="3">[histone H3]-trimethyl-L-lysine(4) demethylase</fullName>
        <ecNumber evidence="3">1.14.11.67</ecNumber>
    </recommendedName>
</protein>
<evidence type="ECO:0000256" key="6">
    <source>
        <dbReference type="ARBA" id="ARBA00022833"/>
    </source>
</evidence>
<dbReference type="SMART" id="SM00558">
    <property type="entry name" value="JmjC"/>
    <property type="match status" value="1"/>
</dbReference>
<keyword evidence="6" id="KW-0862">Zinc</keyword>
<feature type="compositionally biased region" description="Basic residues" evidence="12">
    <location>
        <begin position="348"/>
        <end position="357"/>
    </location>
</feature>
<dbReference type="STRING" id="1173061.A0A0J9X930"/>
<feature type="domain" description="PHD-type" evidence="13">
    <location>
        <begin position="388"/>
        <end position="453"/>
    </location>
</feature>
<dbReference type="Proteomes" id="UP000242525">
    <property type="component" value="Unassembled WGS sequence"/>
</dbReference>
<evidence type="ECO:0000313" key="17">
    <source>
        <dbReference type="EMBL" id="CDO53687.1"/>
    </source>
</evidence>
<evidence type="ECO:0000259" key="16">
    <source>
        <dbReference type="PROSITE" id="PS51184"/>
    </source>
</evidence>
<comment type="subcellular location">
    <subcellularLocation>
        <location evidence="1">Nucleus</location>
    </subcellularLocation>
</comment>
<dbReference type="CDD" id="cd15489">
    <property type="entry name" value="PHD_SF"/>
    <property type="match status" value="1"/>
</dbReference>
<dbReference type="SUPFAM" id="SSF46774">
    <property type="entry name" value="ARID-like"/>
    <property type="match status" value="1"/>
</dbReference>
<dbReference type="Pfam" id="PF01388">
    <property type="entry name" value="ARID"/>
    <property type="match status" value="1"/>
</dbReference>
<dbReference type="GO" id="GO:0008270">
    <property type="term" value="F:zinc ion binding"/>
    <property type="evidence" value="ECO:0007669"/>
    <property type="project" value="UniProtKB-KW"/>
</dbReference>
<dbReference type="PROSITE" id="PS51184">
    <property type="entry name" value="JMJC"/>
    <property type="match status" value="1"/>
</dbReference>
<dbReference type="InterPro" id="IPR036431">
    <property type="entry name" value="ARID_dom_sf"/>
</dbReference>
<gene>
    <name evidence="17" type="ORF">BN980_GECA05s05521g</name>
</gene>
<name>A0A0J9X930_GEOCN</name>
<evidence type="ECO:0000256" key="7">
    <source>
        <dbReference type="ARBA" id="ARBA00023002"/>
    </source>
</evidence>
<dbReference type="InterPro" id="IPR001965">
    <property type="entry name" value="Znf_PHD"/>
</dbReference>
<dbReference type="PROSITE" id="PS51011">
    <property type="entry name" value="ARID"/>
    <property type="match status" value="1"/>
</dbReference>
<keyword evidence="18" id="KW-1185">Reference proteome</keyword>
<reference evidence="17" key="1">
    <citation type="submission" date="2014-03" db="EMBL/GenBank/DDBJ databases">
        <authorList>
            <person name="Casaregola S."/>
        </authorList>
    </citation>
    <scope>NUCLEOTIDE SEQUENCE [LARGE SCALE GENOMIC DNA]</scope>
    <source>
        <strain evidence="17">CLIB 918</strain>
    </source>
</reference>
<feature type="domain" description="ARID" evidence="14">
    <location>
        <begin position="103"/>
        <end position="202"/>
    </location>
</feature>
<dbReference type="SUPFAM" id="SSF51197">
    <property type="entry name" value="Clavaminate synthase-like"/>
    <property type="match status" value="1"/>
</dbReference>
<feature type="region of interest" description="Disordered" evidence="12">
    <location>
        <begin position="856"/>
        <end position="879"/>
    </location>
</feature>
<dbReference type="Pfam" id="PF02373">
    <property type="entry name" value="JmjC"/>
    <property type="match status" value="1"/>
</dbReference>
<dbReference type="InterPro" id="IPR003347">
    <property type="entry name" value="JmjC_dom"/>
</dbReference>
<accession>A0A0J9X930</accession>
<dbReference type="EC" id="1.14.11.67" evidence="3"/>
<dbReference type="GO" id="GO:0000785">
    <property type="term" value="C:chromatin"/>
    <property type="evidence" value="ECO:0007669"/>
    <property type="project" value="TreeGrafter"/>
</dbReference>
<feature type="domain" description="JmjC" evidence="16">
    <location>
        <begin position="542"/>
        <end position="708"/>
    </location>
</feature>
<evidence type="ECO:0000256" key="11">
    <source>
        <dbReference type="PROSITE-ProRule" id="PRU00146"/>
    </source>
</evidence>
<comment type="caution">
    <text evidence="17">The sequence shown here is derived from an EMBL/GenBank/DDBJ whole genome shotgun (WGS) entry which is preliminary data.</text>
</comment>
<evidence type="ECO:0000259" key="15">
    <source>
        <dbReference type="PROSITE" id="PS51183"/>
    </source>
</evidence>
<dbReference type="InterPro" id="IPR019787">
    <property type="entry name" value="Znf_PHD-finger"/>
</dbReference>
<sequence>MASYETTTLLDLSEVALKPKAPYTYTPKRSRPFGLIEPPTFYPTKEQFKDTYSYIESIAEEGSKYGIIKIVPPSSWNPKFAIDTGHFTFKTRKQTLNTMGALTRVAMDWLDRLVKFHQILSGSAIEKYPKIDDAGNVLIYYSLHKLVTSLGGFEKVSSQNLWSDVAAKLKLSQFGSDKARPIGDVLRTTYSTVILPFEQFLEFMEYAGVSNGDCQYKNCNLQATKKAFKKRNRLKHVKQHQVHLVSPKMETGKSADYQPIKSEPDLRRAPDTPVSPPQTPFTERLRKRRFSSTVFKNEDGSDFDEYLSEDDPQLSDEYSNLSKKYKRRSRSEAKKDTASPAAENSVPARRRSSRTKKAVNLNEDNSEKESVQKNQMIINENEEEQDVVTICEVCENTCLATHSGTISCSECEGLFHTYCISNSEVFLPPSGHAATDSAKNSTSSWYCSRCLVGSCEFAFEPGKTYTLGDFQDVADDFKLDYLEKNPQLSNLDKEEFETEIEKRFWNYVNTSGKSITVEYGSDIHCNEKGSGFPVRAKDPYNKYSRDPWNLNNMPHHRDSLFHQISSDISGMTVPWLYVGMMFSTFCWHSEDHYTYSVNYQHFGETKTWYGIPGADAEKFEAAMRDTVPDLFEKQPNLLFQLVTMLSPEVLVEKGVRCYAIDQGPGEFVITFPKAYHAGFNHGFNCNEAVNFAPPDWLPFGQESVETYREYNRAPVFSHDSLVLRTARLDKREETARWLLPHVEALVSREIATRKDIVDKLQKLHVAGRSGTEARSAPNSVNCVAVPKLVTAEPASEEEYQCCICNSLPYLSKVIIRKRKPTPHHQQSGPGRRRKVAEQQLYDDGEDDDDLMELVFGRPGSGGLDDPETADAAGDDQLPTRPIDRLTVCSRHIPETVPACVYLDYEIHCTEQELLSLRDELSNRINHSHLPS</sequence>
<dbReference type="InterPro" id="IPR001606">
    <property type="entry name" value="ARID_dom"/>
</dbReference>
<dbReference type="CDD" id="cd16100">
    <property type="entry name" value="ARID"/>
    <property type="match status" value="1"/>
</dbReference>
<evidence type="ECO:0000256" key="1">
    <source>
        <dbReference type="ARBA" id="ARBA00004123"/>
    </source>
</evidence>
<keyword evidence="8" id="KW-0408">Iron</keyword>
<dbReference type="Pfam" id="PF21323">
    <property type="entry name" value="KDM5_C-hel"/>
    <property type="match status" value="1"/>
</dbReference>
<evidence type="ECO:0000256" key="3">
    <source>
        <dbReference type="ARBA" id="ARBA00012902"/>
    </source>
</evidence>
<evidence type="ECO:0000256" key="4">
    <source>
        <dbReference type="ARBA" id="ARBA00022723"/>
    </source>
</evidence>
<dbReference type="PROSITE" id="PS51183">
    <property type="entry name" value="JMJN"/>
    <property type="match status" value="1"/>
</dbReference>
<organism evidence="17 18">
    <name type="scientific">Geotrichum candidum</name>
    <name type="common">Oospora lactis</name>
    <name type="synonym">Dipodascus geotrichum</name>
    <dbReference type="NCBI Taxonomy" id="1173061"/>
    <lineage>
        <taxon>Eukaryota</taxon>
        <taxon>Fungi</taxon>
        <taxon>Dikarya</taxon>
        <taxon>Ascomycota</taxon>
        <taxon>Saccharomycotina</taxon>
        <taxon>Dipodascomycetes</taxon>
        <taxon>Dipodascales</taxon>
        <taxon>Dipodascaceae</taxon>
        <taxon>Geotrichum</taxon>
    </lineage>
</organism>
<evidence type="ECO:0000256" key="8">
    <source>
        <dbReference type="ARBA" id="ARBA00023004"/>
    </source>
</evidence>
<feature type="compositionally biased region" description="Acidic residues" evidence="12">
    <location>
        <begin position="301"/>
        <end position="314"/>
    </location>
</feature>
<evidence type="ECO:0000313" key="18">
    <source>
        <dbReference type="Proteomes" id="UP000242525"/>
    </source>
</evidence>
<dbReference type="Pfam" id="PF02375">
    <property type="entry name" value="JmjN"/>
    <property type="match status" value="1"/>
</dbReference>
<dbReference type="SMART" id="SM01014">
    <property type="entry name" value="ARID"/>
    <property type="match status" value="1"/>
</dbReference>
<feature type="region of interest" description="Disordered" evidence="12">
    <location>
        <begin position="238"/>
        <end position="287"/>
    </location>
</feature>
<dbReference type="InterPro" id="IPR011011">
    <property type="entry name" value="Znf_FYVE_PHD"/>
</dbReference>
<dbReference type="GO" id="GO:0006355">
    <property type="term" value="P:regulation of DNA-templated transcription"/>
    <property type="evidence" value="ECO:0007669"/>
    <property type="project" value="TreeGrafter"/>
</dbReference>
<dbReference type="SMART" id="SM00545">
    <property type="entry name" value="JmjN"/>
    <property type="match status" value="1"/>
</dbReference>
<keyword evidence="9" id="KW-0539">Nucleus</keyword>
<keyword evidence="7" id="KW-0560">Oxidoreductase</keyword>
<evidence type="ECO:0000256" key="9">
    <source>
        <dbReference type="ARBA" id="ARBA00023242"/>
    </source>
</evidence>
<evidence type="ECO:0000256" key="12">
    <source>
        <dbReference type="SAM" id="MobiDB-lite"/>
    </source>
</evidence>
<dbReference type="InterPro" id="IPR019786">
    <property type="entry name" value="Zinc_finger_PHD-type_CS"/>
</dbReference>
<dbReference type="InterPro" id="IPR048615">
    <property type="entry name" value="KDM5_C-hel"/>
</dbReference>
<evidence type="ECO:0000256" key="5">
    <source>
        <dbReference type="ARBA" id="ARBA00022771"/>
    </source>
</evidence>
<evidence type="ECO:0000256" key="2">
    <source>
        <dbReference type="ARBA" id="ARBA00006801"/>
    </source>
</evidence>
<feature type="region of interest" description="Disordered" evidence="12">
    <location>
        <begin position="301"/>
        <end position="372"/>
    </location>
</feature>
<dbReference type="GO" id="GO:0005634">
    <property type="term" value="C:nucleus"/>
    <property type="evidence" value="ECO:0007669"/>
    <property type="project" value="UniProtKB-SubCell"/>
</dbReference>